<dbReference type="AlphaFoldDB" id="A0A1J5NXG9"/>
<gene>
    <name evidence="1" type="ORF">GALL_545060</name>
</gene>
<dbReference type="EMBL" id="MLJW01008547">
    <property type="protein sequence ID" value="OIQ63945.1"/>
    <property type="molecule type" value="Genomic_DNA"/>
</dbReference>
<name>A0A1J5NXG9_9ZZZZ</name>
<sequence>MRVDLVQFGENQAGIFNSSLTQANEGQRFQAEQVEMLRGIHPRPVAAGALQQPPVGDEMRLARSGVQG</sequence>
<proteinExistence type="predicted"/>
<organism evidence="1">
    <name type="scientific">mine drainage metagenome</name>
    <dbReference type="NCBI Taxonomy" id="410659"/>
    <lineage>
        <taxon>unclassified sequences</taxon>
        <taxon>metagenomes</taxon>
        <taxon>ecological metagenomes</taxon>
    </lineage>
</organism>
<protein>
    <submittedName>
        <fullName evidence="1">Uncharacterized protein</fullName>
    </submittedName>
</protein>
<evidence type="ECO:0000313" key="1">
    <source>
        <dbReference type="EMBL" id="OIQ63945.1"/>
    </source>
</evidence>
<comment type="caution">
    <text evidence="1">The sequence shown here is derived from an EMBL/GenBank/DDBJ whole genome shotgun (WGS) entry which is preliminary data.</text>
</comment>
<reference evidence="1" key="1">
    <citation type="submission" date="2016-10" db="EMBL/GenBank/DDBJ databases">
        <title>Sequence of Gallionella enrichment culture.</title>
        <authorList>
            <person name="Poehlein A."/>
            <person name="Muehling M."/>
            <person name="Daniel R."/>
        </authorList>
    </citation>
    <scope>NUCLEOTIDE SEQUENCE</scope>
</reference>
<accession>A0A1J5NXG9</accession>